<proteinExistence type="inferred from homology"/>
<dbReference type="PANTHER" id="PTHR43630">
    <property type="entry name" value="POLY-BETA-1,6-N-ACETYL-D-GLUCOSAMINE SYNTHASE"/>
    <property type="match status" value="1"/>
</dbReference>
<dbReference type="RefSeq" id="WP_183587044.1">
    <property type="nucleotide sequence ID" value="NZ_JACHCA010000004.1"/>
</dbReference>
<dbReference type="SUPFAM" id="SSF53448">
    <property type="entry name" value="Nucleotide-diphospho-sugar transferases"/>
    <property type="match status" value="1"/>
</dbReference>
<evidence type="ECO:0000313" key="3">
    <source>
        <dbReference type="EMBL" id="MBB6127762.1"/>
    </source>
</evidence>
<accession>A0A841JBN5</accession>
<comment type="similarity">
    <text evidence="1">Belongs to the glycosyltransferase 2 family. WaaE/KdtX subfamily.</text>
</comment>
<gene>
    <name evidence="3" type="ORF">HDF22_001870</name>
</gene>
<dbReference type="Gene3D" id="3.90.550.10">
    <property type="entry name" value="Spore Coat Polysaccharide Biosynthesis Protein SpsA, Chain A"/>
    <property type="match status" value="1"/>
</dbReference>
<dbReference type="PANTHER" id="PTHR43630:SF2">
    <property type="entry name" value="GLYCOSYLTRANSFERASE"/>
    <property type="match status" value="1"/>
</dbReference>
<dbReference type="EC" id="2.4.1.-" evidence="3"/>
<evidence type="ECO:0000259" key="2">
    <source>
        <dbReference type="Pfam" id="PF00535"/>
    </source>
</evidence>
<sequence>MVPVSVVIITKNEAEMIGRSITMLRQLTDDIIVVDNDSTDHTVDISMENGCRVYQKSWDGYGANKNKGIALARYNWILSLDADEIPDAALLMSINQLKLDDCNTVYDIPFKAYYGNKPINFGNWGRDHHIRLFNRTQVKWSEPPVHETLVMPQNMRVQKLNGHLHHYSVKNVQEHEAKIVHYARLSALKYLQSGKKASLVKLYLAPLFHFVKAYVFLLGFLDGKEGWNIARMAFKNTWLKYYYLHKAKQNPILKKNFYEAPVMAYEFKANAHSE</sequence>
<organism evidence="3 4">
    <name type="scientific">Mucilaginibacter lappiensis</name>
    <dbReference type="NCBI Taxonomy" id="354630"/>
    <lineage>
        <taxon>Bacteria</taxon>
        <taxon>Pseudomonadati</taxon>
        <taxon>Bacteroidota</taxon>
        <taxon>Sphingobacteriia</taxon>
        <taxon>Sphingobacteriales</taxon>
        <taxon>Sphingobacteriaceae</taxon>
        <taxon>Mucilaginibacter</taxon>
    </lineage>
</organism>
<evidence type="ECO:0000256" key="1">
    <source>
        <dbReference type="ARBA" id="ARBA00038494"/>
    </source>
</evidence>
<protein>
    <submittedName>
        <fullName evidence="3">(Heptosyl)LPS beta-1,4-glucosyltransferase</fullName>
        <ecNumber evidence="3">2.4.1.-</ecNumber>
    </submittedName>
</protein>
<dbReference type="EMBL" id="JACHCA010000004">
    <property type="protein sequence ID" value="MBB6127762.1"/>
    <property type="molecule type" value="Genomic_DNA"/>
</dbReference>
<dbReference type="AlphaFoldDB" id="A0A841JBN5"/>
<dbReference type="Proteomes" id="UP000548326">
    <property type="component" value="Unassembled WGS sequence"/>
</dbReference>
<dbReference type="GO" id="GO:0016757">
    <property type="term" value="F:glycosyltransferase activity"/>
    <property type="evidence" value="ECO:0007669"/>
    <property type="project" value="UniProtKB-KW"/>
</dbReference>
<reference evidence="3 4" key="1">
    <citation type="submission" date="2020-08" db="EMBL/GenBank/DDBJ databases">
        <title>Genomic Encyclopedia of Type Strains, Phase IV (KMG-V): Genome sequencing to study the core and pangenomes of soil and plant-associated prokaryotes.</title>
        <authorList>
            <person name="Whitman W."/>
        </authorList>
    </citation>
    <scope>NUCLEOTIDE SEQUENCE [LARGE SCALE GENOMIC DNA]</scope>
    <source>
        <strain evidence="3 4">MP601</strain>
    </source>
</reference>
<dbReference type="InterPro" id="IPR001173">
    <property type="entry name" value="Glyco_trans_2-like"/>
</dbReference>
<feature type="domain" description="Glycosyltransferase 2-like" evidence="2">
    <location>
        <begin position="5"/>
        <end position="122"/>
    </location>
</feature>
<name>A0A841JBN5_9SPHI</name>
<keyword evidence="3" id="KW-0328">Glycosyltransferase</keyword>
<dbReference type="InterPro" id="IPR029044">
    <property type="entry name" value="Nucleotide-diphossugar_trans"/>
</dbReference>
<dbReference type="CDD" id="cd02511">
    <property type="entry name" value="Beta4Glucosyltransferase"/>
    <property type="match status" value="1"/>
</dbReference>
<evidence type="ECO:0000313" key="4">
    <source>
        <dbReference type="Proteomes" id="UP000548326"/>
    </source>
</evidence>
<dbReference type="Pfam" id="PF00535">
    <property type="entry name" value="Glycos_transf_2"/>
    <property type="match status" value="1"/>
</dbReference>
<comment type="caution">
    <text evidence="3">The sequence shown here is derived from an EMBL/GenBank/DDBJ whole genome shotgun (WGS) entry which is preliminary data.</text>
</comment>
<keyword evidence="3" id="KW-0808">Transferase</keyword>